<organism evidence="1 2">
    <name type="scientific">Naganishia cerealis</name>
    <dbReference type="NCBI Taxonomy" id="610337"/>
    <lineage>
        <taxon>Eukaryota</taxon>
        <taxon>Fungi</taxon>
        <taxon>Dikarya</taxon>
        <taxon>Basidiomycota</taxon>
        <taxon>Agaricomycotina</taxon>
        <taxon>Tremellomycetes</taxon>
        <taxon>Filobasidiales</taxon>
        <taxon>Filobasidiaceae</taxon>
        <taxon>Naganishia</taxon>
    </lineage>
</organism>
<gene>
    <name evidence="1" type="ORF">QFC19_006022</name>
</gene>
<dbReference type="Proteomes" id="UP001241377">
    <property type="component" value="Unassembled WGS sequence"/>
</dbReference>
<dbReference type="EMBL" id="JASBWR010000070">
    <property type="protein sequence ID" value="KAJ9099410.1"/>
    <property type="molecule type" value="Genomic_DNA"/>
</dbReference>
<comment type="caution">
    <text evidence="1">The sequence shown here is derived from an EMBL/GenBank/DDBJ whole genome shotgun (WGS) entry which is preliminary data.</text>
</comment>
<evidence type="ECO:0000313" key="2">
    <source>
        <dbReference type="Proteomes" id="UP001241377"/>
    </source>
</evidence>
<proteinExistence type="predicted"/>
<name>A0ACC2VJZ7_9TREE</name>
<protein>
    <submittedName>
        <fullName evidence="1">Uncharacterized protein</fullName>
    </submittedName>
</protein>
<reference evidence="1" key="1">
    <citation type="submission" date="2023-04" db="EMBL/GenBank/DDBJ databases">
        <title>Draft Genome sequencing of Naganishia species isolated from polar environments using Oxford Nanopore Technology.</title>
        <authorList>
            <person name="Leo P."/>
            <person name="Venkateswaran K."/>
        </authorList>
    </citation>
    <scope>NUCLEOTIDE SEQUENCE</scope>
    <source>
        <strain evidence="1">MNA-CCFEE 5261</strain>
    </source>
</reference>
<keyword evidence="2" id="KW-1185">Reference proteome</keyword>
<evidence type="ECO:0000313" key="1">
    <source>
        <dbReference type="EMBL" id="KAJ9099410.1"/>
    </source>
</evidence>
<accession>A0ACC2VJZ7</accession>
<sequence>MIRPAGLEDIEESPQKKVSLLSEWTLPHAAEVLKRSRQKPQVDTIGYGSISAFDTSDETAVPQGRKVWGKPEESIRQIDIGRIKDSIIDEKAGKAGKAGQDAEENAEDDDSGDDSGDNSKNGAHSKSKKQKGKRKASSGRKSNKKQKK</sequence>